<accession>M0MR73</accession>
<name>M0MR73_HALMO</name>
<organism evidence="3 4">
    <name type="scientific">Halococcus morrhuae DSM 1307</name>
    <dbReference type="NCBI Taxonomy" id="931277"/>
    <lineage>
        <taxon>Archaea</taxon>
        <taxon>Methanobacteriati</taxon>
        <taxon>Methanobacteriota</taxon>
        <taxon>Stenosarchaea group</taxon>
        <taxon>Halobacteria</taxon>
        <taxon>Halobacteriales</taxon>
        <taxon>Halococcaceae</taxon>
        <taxon>Halococcus</taxon>
    </lineage>
</organism>
<dbReference type="eggNOG" id="arCOG02785">
    <property type="taxonomic scope" value="Archaea"/>
</dbReference>
<dbReference type="Proteomes" id="UP000011568">
    <property type="component" value="Unassembled WGS sequence"/>
</dbReference>
<dbReference type="PANTHER" id="PTHR43751">
    <property type="entry name" value="SULFATASE"/>
    <property type="match status" value="1"/>
</dbReference>
<dbReference type="PATRIC" id="fig|931277.6.peg.805"/>
<proteinExistence type="predicted"/>
<dbReference type="SUPFAM" id="SSF53649">
    <property type="entry name" value="Alkaline phosphatase-like"/>
    <property type="match status" value="1"/>
</dbReference>
<dbReference type="RefSeq" id="WP_004052053.1">
    <property type="nucleotide sequence ID" value="NZ_AOMC01000063.1"/>
</dbReference>
<dbReference type="AlphaFoldDB" id="M0MR73"/>
<sequence length="447" mass="49775">MNVALVVLDTLRFDTFREQFDWLSGIRFTNAWATSHWTVPVHASLFAGKYPSELGVHVDNQALDCPEPVIAEQLSEAGYTTRAFASNIILARPFGFDRGFDEYTGTWKFRALSGDVFDWEAFTDERQGPTAYARAGWDCLTGPSETWPSLVRGARVALDRVDEPTGHESRAALDYIQRTAVGDREFLFVNLMDAHMPHTPPESYRTADTDEPYETATEYNGLVATAGDGPDTDPSVLKQAYDDSVRYLSDVYREMHEELLADYDVVVTISDHGELFGEHDVWQHSYGVYPELAHVPCVISGDGIDDATRTESISLLDVHRTLLDLAGIEGESRGNGLLDTSGPTVTADPSSRDCLVEYLGPNPRNREKVERLGYDPTRFDEELFGIAAGSSYGYETTDGFRVAGDADENALRERLAELRAGVDRRDARSERGVSEATRRQLERLGYA</sequence>
<feature type="domain" description="Sulfatase N-terminal" evidence="2">
    <location>
        <begin position="23"/>
        <end position="328"/>
    </location>
</feature>
<dbReference type="Gene3D" id="3.40.720.10">
    <property type="entry name" value="Alkaline Phosphatase, subunit A"/>
    <property type="match status" value="1"/>
</dbReference>
<dbReference type="OrthoDB" id="102174at2157"/>
<gene>
    <name evidence="3" type="ORF">C448_04160</name>
</gene>
<protein>
    <submittedName>
        <fullName evidence="3">Sulfatase</fullName>
    </submittedName>
</protein>
<dbReference type="PANTHER" id="PTHR43751:SF3">
    <property type="entry name" value="SULFATASE N-TERMINAL DOMAIN-CONTAINING PROTEIN"/>
    <property type="match status" value="1"/>
</dbReference>
<evidence type="ECO:0000313" key="4">
    <source>
        <dbReference type="Proteomes" id="UP000011568"/>
    </source>
</evidence>
<dbReference type="InterPro" id="IPR000917">
    <property type="entry name" value="Sulfatase_N"/>
</dbReference>
<keyword evidence="4" id="KW-1185">Reference proteome</keyword>
<dbReference type="InterPro" id="IPR017850">
    <property type="entry name" value="Alkaline_phosphatase_core_sf"/>
</dbReference>
<evidence type="ECO:0000313" key="3">
    <source>
        <dbReference type="EMBL" id="EMA48111.1"/>
    </source>
</evidence>
<dbReference type="InterPro" id="IPR052701">
    <property type="entry name" value="GAG_Ulvan_Degrading_Sulfatases"/>
</dbReference>
<dbReference type="Pfam" id="PF00884">
    <property type="entry name" value="Sulfatase"/>
    <property type="match status" value="1"/>
</dbReference>
<feature type="region of interest" description="Disordered" evidence="1">
    <location>
        <begin position="423"/>
        <end position="447"/>
    </location>
</feature>
<evidence type="ECO:0000259" key="2">
    <source>
        <dbReference type="Pfam" id="PF00884"/>
    </source>
</evidence>
<reference evidence="3 4" key="1">
    <citation type="journal article" date="2014" name="PLoS Genet.">
        <title>Phylogenetically driven sequencing of extremely halophilic archaea reveals strategies for static and dynamic osmo-response.</title>
        <authorList>
            <person name="Becker E.A."/>
            <person name="Seitzer P.M."/>
            <person name="Tritt A."/>
            <person name="Larsen D."/>
            <person name="Krusor M."/>
            <person name="Yao A.I."/>
            <person name="Wu D."/>
            <person name="Madern D."/>
            <person name="Eisen J.A."/>
            <person name="Darling A.E."/>
            <person name="Facciotti M.T."/>
        </authorList>
    </citation>
    <scope>NUCLEOTIDE SEQUENCE [LARGE SCALE GENOMIC DNA]</scope>
    <source>
        <strain evidence="3 4">DSM 1307</strain>
    </source>
</reference>
<evidence type="ECO:0000256" key="1">
    <source>
        <dbReference type="SAM" id="MobiDB-lite"/>
    </source>
</evidence>
<dbReference type="STRING" id="931277.C448_04160"/>
<dbReference type="EMBL" id="AOMC01000063">
    <property type="protein sequence ID" value="EMA48111.1"/>
    <property type="molecule type" value="Genomic_DNA"/>
</dbReference>
<comment type="caution">
    <text evidence="3">The sequence shown here is derived from an EMBL/GenBank/DDBJ whole genome shotgun (WGS) entry which is preliminary data.</text>
</comment>